<dbReference type="AlphaFoldDB" id="L9JD64"/>
<organism evidence="2 3">
    <name type="scientific">Tupaia chinensis</name>
    <name type="common">Chinese tree shrew</name>
    <name type="synonym">Tupaia belangeri chinensis</name>
    <dbReference type="NCBI Taxonomy" id="246437"/>
    <lineage>
        <taxon>Eukaryota</taxon>
        <taxon>Metazoa</taxon>
        <taxon>Chordata</taxon>
        <taxon>Craniata</taxon>
        <taxon>Vertebrata</taxon>
        <taxon>Euteleostomi</taxon>
        <taxon>Mammalia</taxon>
        <taxon>Eutheria</taxon>
        <taxon>Euarchontoglires</taxon>
        <taxon>Scandentia</taxon>
        <taxon>Tupaiidae</taxon>
        <taxon>Tupaia</taxon>
    </lineage>
</organism>
<keyword evidence="3" id="KW-1185">Reference proteome</keyword>
<evidence type="ECO:0000313" key="3">
    <source>
        <dbReference type="Proteomes" id="UP000011518"/>
    </source>
</evidence>
<proteinExistence type="predicted"/>
<dbReference type="STRING" id="246437.L9JD64"/>
<sequence>MHTLLGSLTADNSNHPMARLQEIACAAFLKREEVSLTERRPQRDQIIRDAVGVEGGGGAVAISKVEVKSQETQGLQQQHNLYAIHLQQYAAAYQMLASEKELLQKQLLLQTQITDCCRRKFRERCAADVKHLEAVTQQNQQLWAQLHLIGLPGEGGLLDKEAPQFKLGLLEELESPETVVKLLELQGLV</sequence>
<dbReference type="InterPro" id="IPR043976">
    <property type="entry name" value="GOLGA_cons_dom"/>
</dbReference>
<dbReference type="InParanoid" id="L9JD64"/>
<reference evidence="3" key="1">
    <citation type="submission" date="2012-07" db="EMBL/GenBank/DDBJ databases">
        <title>Genome of the Chinese tree shrew, a rising model animal genetically related to primates.</title>
        <authorList>
            <person name="Zhang G."/>
            <person name="Fan Y."/>
            <person name="Yao Y."/>
            <person name="Huang Z."/>
        </authorList>
    </citation>
    <scope>NUCLEOTIDE SEQUENCE [LARGE SCALE GENOMIC DNA]</scope>
</reference>
<feature type="domain" description="Golgin subfamily A conserved" evidence="1">
    <location>
        <begin position="64"/>
        <end position="183"/>
    </location>
</feature>
<dbReference type="Proteomes" id="UP000011518">
    <property type="component" value="Unassembled WGS sequence"/>
</dbReference>
<protein>
    <submittedName>
        <fullName evidence="2">Golgin subfamily A member 2</fullName>
    </submittedName>
</protein>
<reference evidence="3" key="2">
    <citation type="journal article" date="2013" name="Nat. Commun.">
        <title>Genome of the Chinese tree shrew.</title>
        <authorList>
            <person name="Fan Y."/>
            <person name="Huang Z.Y."/>
            <person name="Cao C.C."/>
            <person name="Chen C.S."/>
            <person name="Chen Y.X."/>
            <person name="Fan D.D."/>
            <person name="He J."/>
            <person name="Hou H.L."/>
            <person name="Hu L."/>
            <person name="Hu X.T."/>
            <person name="Jiang X.T."/>
            <person name="Lai R."/>
            <person name="Lang Y.S."/>
            <person name="Liang B."/>
            <person name="Liao S.G."/>
            <person name="Mu D."/>
            <person name="Ma Y.Y."/>
            <person name="Niu Y.Y."/>
            <person name="Sun X.Q."/>
            <person name="Xia J.Q."/>
            <person name="Xiao J."/>
            <person name="Xiong Z.Q."/>
            <person name="Xu L."/>
            <person name="Yang L."/>
            <person name="Zhang Y."/>
            <person name="Zhao W."/>
            <person name="Zhao X.D."/>
            <person name="Zheng Y.T."/>
            <person name="Zhou J.M."/>
            <person name="Zhu Y.B."/>
            <person name="Zhang G.J."/>
            <person name="Wang J."/>
            <person name="Yao Y.G."/>
        </authorList>
    </citation>
    <scope>NUCLEOTIDE SEQUENCE [LARGE SCALE GENOMIC DNA]</scope>
</reference>
<dbReference type="EMBL" id="KB321041">
    <property type="protein sequence ID" value="ELW48501.1"/>
    <property type="molecule type" value="Genomic_DNA"/>
</dbReference>
<name>L9JD64_TUPCH</name>
<gene>
    <name evidence="2" type="ORF">TREES_T100007911</name>
</gene>
<accession>L9JD64</accession>
<dbReference type="Pfam" id="PF15070">
    <property type="entry name" value="GOLGA2L5"/>
    <property type="match status" value="1"/>
</dbReference>
<evidence type="ECO:0000313" key="2">
    <source>
        <dbReference type="EMBL" id="ELW48501.1"/>
    </source>
</evidence>
<evidence type="ECO:0000259" key="1">
    <source>
        <dbReference type="Pfam" id="PF15070"/>
    </source>
</evidence>